<reference evidence="1" key="1">
    <citation type="journal article" date="2014" name="Front. Microbiol.">
        <title>High frequency of phylogenetically diverse reductive dehalogenase-homologous genes in deep subseafloor sedimentary metagenomes.</title>
        <authorList>
            <person name="Kawai M."/>
            <person name="Futagami T."/>
            <person name="Toyoda A."/>
            <person name="Takaki Y."/>
            <person name="Nishi S."/>
            <person name="Hori S."/>
            <person name="Arai W."/>
            <person name="Tsubouchi T."/>
            <person name="Morono Y."/>
            <person name="Uchiyama I."/>
            <person name="Ito T."/>
            <person name="Fujiyama A."/>
            <person name="Inagaki F."/>
            <person name="Takami H."/>
        </authorList>
    </citation>
    <scope>NUCLEOTIDE SEQUENCE</scope>
    <source>
        <strain evidence="1">Expedition CK06-06</strain>
    </source>
</reference>
<dbReference type="GO" id="GO:0003824">
    <property type="term" value="F:catalytic activity"/>
    <property type="evidence" value="ECO:0007669"/>
    <property type="project" value="InterPro"/>
</dbReference>
<dbReference type="Gene3D" id="3.20.20.240">
    <property type="entry name" value="Methylmalonyl-CoA mutase"/>
    <property type="match status" value="1"/>
</dbReference>
<gene>
    <name evidence="1" type="ORF">S03H2_56578</name>
</gene>
<organism evidence="1">
    <name type="scientific">marine sediment metagenome</name>
    <dbReference type="NCBI Taxonomy" id="412755"/>
    <lineage>
        <taxon>unclassified sequences</taxon>
        <taxon>metagenomes</taxon>
        <taxon>ecological metagenomes</taxon>
    </lineage>
</organism>
<sequence length="57" mass="6975">MFDKEEMKKIKQLKKEWEDNVVKKTLERFPERKEKFVTGSGKEVERLYTPEDIKELD</sequence>
<dbReference type="InterPro" id="IPR016176">
    <property type="entry name" value="Cbl-dep_enz_cat"/>
</dbReference>
<accession>X1K4H9</accession>
<evidence type="ECO:0000313" key="1">
    <source>
        <dbReference type="EMBL" id="GAH88545.1"/>
    </source>
</evidence>
<dbReference type="AlphaFoldDB" id="X1K4H9"/>
<proteinExistence type="predicted"/>
<comment type="caution">
    <text evidence="1">The sequence shown here is derived from an EMBL/GenBank/DDBJ whole genome shotgun (WGS) entry which is preliminary data.</text>
</comment>
<name>X1K4H9_9ZZZZ</name>
<dbReference type="GO" id="GO:0031419">
    <property type="term" value="F:cobalamin binding"/>
    <property type="evidence" value="ECO:0007669"/>
    <property type="project" value="InterPro"/>
</dbReference>
<protein>
    <recommendedName>
        <fullName evidence="2">Methylmalonyl-CoA mutase domain-containing protein</fullName>
    </recommendedName>
</protein>
<feature type="non-terminal residue" evidence="1">
    <location>
        <position position="57"/>
    </location>
</feature>
<dbReference type="EMBL" id="BARU01036205">
    <property type="protein sequence ID" value="GAH88545.1"/>
    <property type="molecule type" value="Genomic_DNA"/>
</dbReference>
<dbReference type="SUPFAM" id="SSF51703">
    <property type="entry name" value="Cobalamin (vitamin B12)-dependent enzymes"/>
    <property type="match status" value="1"/>
</dbReference>
<evidence type="ECO:0008006" key="2">
    <source>
        <dbReference type="Google" id="ProtNLM"/>
    </source>
</evidence>